<organism evidence="1 2">
    <name type="scientific">Candidatus Kaiserbacteria bacterium RIFCSPHIGHO2_01_FULL_48_10</name>
    <dbReference type="NCBI Taxonomy" id="1798476"/>
    <lineage>
        <taxon>Bacteria</taxon>
        <taxon>Candidatus Kaiseribacteriota</taxon>
    </lineage>
</organism>
<dbReference type="SUPFAM" id="SSF53474">
    <property type="entry name" value="alpha/beta-Hydrolases"/>
    <property type="match status" value="1"/>
</dbReference>
<dbReference type="Pfam" id="PF06821">
    <property type="entry name" value="Ser_hydrolase"/>
    <property type="match status" value="1"/>
</dbReference>
<dbReference type="AlphaFoldDB" id="A0A1F6C6M5"/>
<reference evidence="1 2" key="1">
    <citation type="journal article" date="2016" name="Nat. Commun.">
        <title>Thousands of microbial genomes shed light on interconnected biogeochemical processes in an aquifer system.</title>
        <authorList>
            <person name="Anantharaman K."/>
            <person name="Brown C.T."/>
            <person name="Hug L.A."/>
            <person name="Sharon I."/>
            <person name="Castelle C.J."/>
            <person name="Probst A.J."/>
            <person name="Thomas B.C."/>
            <person name="Singh A."/>
            <person name="Wilkins M.J."/>
            <person name="Karaoz U."/>
            <person name="Brodie E.L."/>
            <person name="Williams K.H."/>
            <person name="Hubbard S.S."/>
            <person name="Banfield J.F."/>
        </authorList>
    </citation>
    <scope>NUCLEOTIDE SEQUENCE [LARGE SCALE GENOMIC DNA]</scope>
</reference>
<evidence type="ECO:0008006" key="3">
    <source>
        <dbReference type="Google" id="ProtNLM"/>
    </source>
</evidence>
<comment type="caution">
    <text evidence="1">The sequence shown here is derived from an EMBL/GenBank/DDBJ whole genome shotgun (WGS) entry which is preliminary data.</text>
</comment>
<dbReference type="Proteomes" id="UP000178249">
    <property type="component" value="Unassembled WGS sequence"/>
</dbReference>
<protein>
    <recommendedName>
        <fullName evidence="3">Alpha/beta hydrolase</fullName>
    </recommendedName>
</protein>
<evidence type="ECO:0000313" key="1">
    <source>
        <dbReference type="EMBL" id="OGG44790.1"/>
    </source>
</evidence>
<sequence>MNKRVFIIHGWEGKPDSNWFPWLAKELEARGFEVTVPQMPDAMNPTLDAWLSHMQKIVGEPDEKTFLIGHSLGVITVLRFLEALGGGKKIGGAILVAGFPEPIAYNELNSFFQTPLDYEKIKASVNKIVAIHSDNDPHVPMRNGELLRDHLGAELIVLKNAGHINGEDGFTELPIVLGKIIEFQ</sequence>
<name>A0A1F6C6M5_9BACT</name>
<accession>A0A1F6C6M5</accession>
<dbReference type="PANTHER" id="PTHR15394">
    <property type="entry name" value="SERINE HYDROLASE RBBP9"/>
    <property type="match status" value="1"/>
</dbReference>
<dbReference type="GO" id="GO:0016787">
    <property type="term" value="F:hydrolase activity"/>
    <property type="evidence" value="ECO:0007669"/>
    <property type="project" value="InterPro"/>
</dbReference>
<dbReference type="InterPro" id="IPR029058">
    <property type="entry name" value="AB_hydrolase_fold"/>
</dbReference>
<proteinExistence type="predicted"/>
<dbReference type="EMBL" id="MFKP01000002">
    <property type="protein sequence ID" value="OGG44790.1"/>
    <property type="molecule type" value="Genomic_DNA"/>
</dbReference>
<dbReference type="Gene3D" id="3.40.50.1820">
    <property type="entry name" value="alpha/beta hydrolase"/>
    <property type="match status" value="1"/>
</dbReference>
<evidence type="ECO:0000313" key="2">
    <source>
        <dbReference type="Proteomes" id="UP000178249"/>
    </source>
</evidence>
<dbReference type="PANTHER" id="PTHR15394:SF3">
    <property type="entry name" value="SERINE HYDROLASE RBBP9"/>
    <property type="match status" value="1"/>
</dbReference>
<dbReference type="InterPro" id="IPR010662">
    <property type="entry name" value="RBBP9/YdeN"/>
</dbReference>
<gene>
    <name evidence="1" type="ORF">A2841_02335</name>
</gene>